<evidence type="ECO:0000256" key="1">
    <source>
        <dbReference type="ARBA" id="ARBA00006865"/>
    </source>
</evidence>
<dbReference type="GO" id="GO:0004553">
    <property type="term" value="F:hydrolase activity, hydrolyzing O-glycosyl compounds"/>
    <property type="evidence" value="ECO:0007669"/>
    <property type="project" value="InterPro"/>
</dbReference>
<evidence type="ECO:0000313" key="5">
    <source>
        <dbReference type="Proteomes" id="UP000190888"/>
    </source>
</evidence>
<dbReference type="Gene3D" id="2.60.120.200">
    <property type="match status" value="1"/>
</dbReference>
<dbReference type="OrthoDB" id="9809583at2"/>
<comment type="similarity">
    <text evidence="1">Belongs to the glycosyl hydrolase 16 family.</text>
</comment>
<dbReference type="AlphaFoldDB" id="A0A1T4L1U7"/>
<dbReference type="PANTHER" id="PTHR10963">
    <property type="entry name" value="GLYCOSYL HYDROLASE-RELATED"/>
    <property type="match status" value="1"/>
</dbReference>
<dbReference type="CDD" id="cd08023">
    <property type="entry name" value="GH16_laminarinase_like"/>
    <property type="match status" value="1"/>
</dbReference>
<dbReference type="SUPFAM" id="SSF49899">
    <property type="entry name" value="Concanavalin A-like lectins/glucanases"/>
    <property type="match status" value="1"/>
</dbReference>
<protein>
    <submittedName>
        <fullName evidence="4">Glycosyl hydrolases family 16</fullName>
    </submittedName>
</protein>
<organism evidence="4 5">
    <name type="scientific">Sediminibacterium ginsengisoli</name>
    <dbReference type="NCBI Taxonomy" id="413434"/>
    <lineage>
        <taxon>Bacteria</taxon>
        <taxon>Pseudomonadati</taxon>
        <taxon>Bacteroidota</taxon>
        <taxon>Chitinophagia</taxon>
        <taxon>Chitinophagales</taxon>
        <taxon>Chitinophagaceae</taxon>
        <taxon>Sediminibacterium</taxon>
    </lineage>
</organism>
<dbReference type="GO" id="GO:0005975">
    <property type="term" value="P:carbohydrate metabolic process"/>
    <property type="evidence" value="ECO:0007669"/>
    <property type="project" value="InterPro"/>
</dbReference>
<dbReference type="InterPro" id="IPR013320">
    <property type="entry name" value="ConA-like_dom_sf"/>
</dbReference>
<keyword evidence="5" id="KW-1185">Reference proteome</keyword>
<feature type="domain" description="GH16" evidence="3">
    <location>
        <begin position="11"/>
        <end position="258"/>
    </location>
</feature>
<dbReference type="InterPro" id="IPR050546">
    <property type="entry name" value="Glycosyl_Hydrlase_16"/>
</dbReference>
<dbReference type="STRING" id="413434.SAMN04488132_102255"/>
<name>A0A1T4L1U7_9BACT</name>
<reference evidence="4 5" key="1">
    <citation type="submission" date="2017-02" db="EMBL/GenBank/DDBJ databases">
        <authorList>
            <person name="Peterson S.W."/>
        </authorList>
    </citation>
    <scope>NUCLEOTIDE SEQUENCE [LARGE SCALE GENOMIC DNA]</scope>
    <source>
        <strain evidence="4 5">DSM 22335</strain>
    </source>
</reference>
<sequence length="258" mass="29621">MRYLIFILAFLSAFSQALPAQQRKLVWSDEFNTNGLPDPAKWSYDTGGHGWGNHELQFYTYREKKNARIENGVLIIEALKEQKNNNAYTSARLVTKGKGDWTYGRIDVKARLPRGKGSWPAIWMLASVPKLKWPDDGEIDIMEHVGYNPGTVHASVHCKKYYHKIGTQKTATIPVPDFSDSFHVYSLEWDSEKITMLIDNKPYFSFQNEHTGNEAWPFDKPFHLLLNLAVGGDWGGQKGIDETAFPQKMEIDYVRVYQ</sequence>
<dbReference type="Proteomes" id="UP000190888">
    <property type="component" value="Unassembled WGS sequence"/>
</dbReference>
<dbReference type="RefSeq" id="WP_078830215.1">
    <property type="nucleotide sequence ID" value="NZ_FUWH01000002.1"/>
</dbReference>
<feature type="chain" id="PRO_5012662185" evidence="2">
    <location>
        <begin position="20"/>
        <end position="258"/>
    </location>
</feature>
<feature type="signal peptide" evidence="2">
    <location>
        <begin position="1"/>
        <end position="19"/>
    </location>
</feature>
<accession>A0A1T4L1U7</accession>
<dbReference type="InterPro" id="IPR000757">
    <property type="entry name" value="Beta-glucanase-like"/>
</dbReference>
<dbReference type="PANTHER" id="PTHR10963:SF55">
    <property type="entry name" value="GLYCOSIDE HYDROLASE FAMILY 16 PROTEIN"/>
    <property type="match status" value="1"/>
</dbReference>
<evidence type="ECO:0000259" key="3">
    <source>
        <dbReference type="PROSITE" id="PS51762"/>
    </source>
</evidence>
<gene>
    <name evidence="4" type="ORF">SAMN04488132_102255</name>
</gene>
<dbReference type="EMBL" id="FUWH01000002">
    <property type="protein sequence ID" value="SJZ48694.1"/>
    <property type="molecule type" value="Genomic_DNA"/>
</dbReference>
<keyword evidence="4" id="KW-0378">Hydrolase</keyword>
<evidence type="ECO:0000256" key="2">
    <source>
        <dbReference type="SAM" id="SignalP"/>
    </source>
</evidence>
<dbReference type="Pfam" id="PF00722">
    <property type="entry name" value="Glyco_hydro_16"/>
    <property type="match status" value="1"/>
</dbReference>
<proteinExistence type="inferred from homology"/>
<dbReference type="PROSITE" id="PS51762">
    <property type="entry name" value="GH16_2"/>
    <property type="match status" value="1"/>
</dbReference>
<keyword evidence="2" id="KW-0732">Signal</keyword>
<evidence type="ECO:0000313" key="4">
    <source>
        <dbReference type="EMBL" id="SJZ48694.1"/>
    </source>
</evidence>